<accession>A0A4C2A130</accession>
<organism evidence="1 2">
    <name type="scientific">Eumeta variegata</name>
    <name type="common">Bagworm moth</name>
    <name type="synonym">Eumeta japonica</name>
    <dbReference type="NCBI Taxonomy" id="151549"/>
    <lineage>
        <taxon>Eukaryota</taxon>
        <taxon>Metazoa</taxon>
        <taxon>Ecdysozoa</taxon>
        <taxon>Arthropoda</taxon>
        <taxon>Hexapoda</taxon>
        <taxon>Insecta</taxon>
        <taxon>Pterygota</taxon>
        <taxon>Neoptera</taxon>
        <taxon>Endopterygota</taxon>
        <taxon>Lepidoptera</taxon>
        <taxon>Glossata</taxon>
        <taxon>Ditrysia</taxon>
        <taxon>Tineoidea</taxon>
        <taxon>Psychidae</taxon>
        <taxon>Oiketicinae</taxon>
        <taxon>Eumeta</taxon>
    </lineage>
</organism>
<proteinExistence type="predicted"/>
<dbReference type="EMBL" id="BGZK01002530">
    <property type="protein sequence ID" value="GBP94651.1"/>
    <property type="molecule type" value="Genomic_DNA"/>
</dbReference>
<sequence length="226" mass="25071">MQFECTLHNGRRTSRFLLRRRDLISGLPLAVGKFQLRSRSFQGPDSTGRGRAASSEVVRRVGCHQEQRPTPRLVFRCRRNAARGIYLRATCARAAPPIDFCAGPRVNATSFNSPPYGKETVETTTRIGDGEMGSHSCLYMVEPGDGCPIVYDSGDSASRRARRRWRAANKVNATEPTHFTSARGNVLPLPPLTHVRGAGATRETNSQRTVVPLCSKIYIRIFGNRL</sequence>
<dbReference type="AlphaFoldDB" id="A0A4C2A130"/>
<evidence type="ECO:0000313" key="2">
    <source>
        <dbReference type="Proteomes" id="UP000299102"/>
    </source>
</evidence>
<comment type="caution">
    <text evidence="1">The sequence shown here is derived from an EMBL/GenBank/DDBJ whole genome shotgun (WGS) entry which is preliminary data.</text>
</comment>
<evidence type="ECO:0000313" key="1">
    <source>
        <dbReference type="EMBL" id="GBP94651.1"/>
    </source>
</evidence>
<keyword evidence="2" id="KW-1185">Reference proteome</keyword>
<reference evidence="1 2" key="1">
    <citation type="journal article" date="2019" name="Commun. Biol.">
        <title>The bagworm genome reveals a unique fibroin gene that provides high tensile strength.</title>
        <authorList>
            <person name="Kono N."/>
            <person name="Nakamura H."/>
            <person name="Ohtoshi R."/>
            <person name="Tomita M."/>
            <person name="Numata K."/>
            <person name="Arakawa K."/>
        </authorList>
    </citation>
    <scope>NUCLEOTIDE SEQUENCE [LARGE SCALE GENOMIC DNA]</scope>
</reference>
<dbReference type="Proteomes" id="UP000299102">
    <property type="component" value="Unassembled WGS sequence"/>
</dbReference>
<gene>
    <name evidence="1" type="ORF">EVAR_70707_1</name>
</gene>
<protein>
    <submittedName>
        <fullName evidence="1">Uncharacterized protein</fullName>
    </submittedName>
</protein>
<name>A0A4C2A130_EUMVA</name>